<dbReference type="AlphaFoldDB" id="A0A0H5QLM3"/>
<name>A0A0H5QLM3_9ZZZZ</name>
<reference evidence="1" key="1">
    <citation type="submission" date="2015-06" db="EMBL/GenBank/DDBJ databases">
        <authorList>
            <person name="Joergensen T."/>
        </authorList>
    </citation>
    <scope>NUCLEOTIDE SEQUENCE</scope>
    <source>
        <strain evidence="1">RGFK1197</strain>
    </source>
</reference>
<organism evidence="1">
    <name type="scientific">uncultured prokaryote</name>
    <dbReference type="NCBI Taxonomy" id="198431"/>
    <lineage>
        <taxon>unclassified sequences</taxon>
        <taxon>environmental samples</taxon>
    </lineage>
</organism>
<evidence type="ECO:0000313" key="1">
    <source>
        <dbReference type="EMBL" id="CRY96657.1"/>
    </source>
</evidence>
<protein>
    <submittedName>
        <fullName evidence="1">Uncharacterized protein</fullName>
    </submittedName>
</protein>
<proteinExistence type="predicted"/>
<accession>A0A0H5QLM3</accession>
<dbReference type="EMBL" id="LN853771">
    <property type="protein sequence ID" value="CRY96657.1"/>
    <property type="molecule type" value="Genomic_DNA"/>
</dbReference>
<reference evidence="1" key="2">
    <citation type="submission" date="2015-07" db="EMBL/GenBank/DDBJ databases">
        <title>Plasmids, circular viruses and viroids from rat gut.</title>
        <authorList>
            <person name="Jorgensen T.J."/>
            <person name="Hansen M.A."/>
            <person name="Xu Z."/>
            <person name="Tabak M.A."/>
            <person name="Sorensen S.J."/>
            <person name="Hansen L.H."/>
        </authorList>
    </citation>
    <scope>NUCLEOTIDE SEQUENCE</scope>
    <source>
        <strain evidence="1">RGFK1197</strain>
    </source>
</reference>
<sequence length="212" mass="22480">MPYTGPHTYVTWFGDAFTAAEEWQVGIRLSTAFSVPTTTQLEDLDAAMGALLTSANVAFPSSRRYLGLKVAPQDVNGRYPDGIDAVEYLRPAPLSGSSSGGYPQIALCLSWRTNRSRGIGSNGRMYVPSAFPIVATDGRISSTNALAAATAGAQFIADVRDAGLGSPAVMSTVGAGRTEAITGCRVGRVMDTQRRRRNQLAEEYTEPVAVPS</sequence>